<dbReference type="PROSITE" id="PS51257">
    <property type="entry name" value="PROKAR_LIPOPROTEIN"/>
    <property type="match status" value="1"/>
</dbReference>
<keyword evidence="3" id="KW-1185">Reference proteome</keyword>
<name>A0ABP1AC92_9BRYO</name>
<reference evidence="2" key="1">
    <citation type="submission" date="2024-03" db="EMBL/GenBank/DDBJ databases">
        <authorList>
            <consortium name="ELIXIR-Norway"/>
            <consortium name="Elixir Norway"/>
        </authorList>
    </citation>
    <scope>NUCLEOTIDE SEQUENCE</scope>
</reference>
<evidence type="ECO:0000313" key="2">
    <source>
        <dbReference type="EMBL" id="CAK9860161.1"/>
    </source>
</evidence>
<proteinExistence type="predicted"/>
<gene>
    <name evidence="2" type="ORF">CSSPJE1EN2_LOCUS3156</name>
</gene>
<accession>A0ABP1AC92</accession>
<dbReference type="Proteomes" id="UP001497522">
    <property type="component" value="Chromosome 11"/>
</dbReference>
<protein>
    <submittedName>
        <fullName evidence="2">Uncharacterized protein</fullName>
    </submittedName>
</protein>
<evidence type="ECO:0000256" key="1">
    <source>
        <dbReference type="SAM" id="SignalP"/>
    </source>
</evidence>
<feature type="non-terminal residue" evidence="2">
    <location>
        <position position="130"/>
    </location>
</feature>
<keyword evidence="1" id="KW-0732">Signal</keyword>
<dbReference type="EMBL" id="OZ023712">
    <property type="protein sequence ID" value="CAK9860161.1"/>
    <property type="molecule type" value="Genomic_DNA"/>
</dbReference>
<feature type="signal peptide" evidence="1">
    <location>
        <begin position="1"/>
        <end position="21"/>
    </location>
</feature>
<evidence type="ECO:0000313" key="3">
    <source>
        <dbReference type="Proteomes" id="UP001497522"/>
    </source>
</evidence>
<organism evidence="2 3">
    <name type="scientific">Sphagnum jensenii</name>
    <dbReference type="NCBI Taxonomy" id="128206"/>
    <lineage>
        <taxon>Eukaryota</taxon>
        <taxon>Viridiplantae</taxon>
        <taxon>Streptophyta</taxon>
        <taxon>Embryophyta</taxon>
        <taxon>Bryophyta</taxon>
        <taxon>Sphagnophytina</taxon>
        <taxon>Sphagnopsida</taxon>
        <taxon>Sphagnales</taxon>
        <taxon>Sphagnaceae</taxon>
        <taxon>Sphagnum</taxon>
    </lineage>
</organism>
<feature type="non-terminal residue" evidence="2">
    <location>
        <position position="1"/>
    </location>
</feature>
<sequence>MKAGKLAVIVLLLSSCLLASGNVYIFNNSGSMVNVSVKESAGIRKQTVNMNGGSEQNFTVGAGKVGAFRFVHISTLTVATLVDVHTKLQKLILWMDNKSCLLISWGDLGLLGMTSAQLSGNTSTRTLVQH</sequence>
<feature type="chain" id="PRO_5047200104" evidence="1">
    <location>
        <begin position="22"/>
        <end position="130"/>
    </location>
</feature>